<dbReference type="EMBL" id="JAYJJR010000016">
    <property type="protein sequence ID" value="MEB3023429.1"/>
    <property type="molecule type" value="Genomic_DNA"/>
</dbReference>
<name>A0ABU5XN71_9MYCO</name>
<keyword evidence="2" id="KW-1185">Reference proteome</keyword>
<gene>
    <name evidence="1" type="ORF">K6T79_20605</name>
</gene>
<accession>A0ABU5XN71</accession>
<protein>
    <submittedName>
        <fullName evidence="1">Uncharacterized protein</fullName>
    </submittedName>
</protein>
<reference evidence="1 2" key="1">
    <citation type="submission" date="2023-12" db="EMBL/GenBank/DDBJ databases">
        <title>Description of new species of Mycobacterium terrae complex isolated from sewage at the Sao Paulo Zoological Park Foundation in Brazil.</title>
        <authorList>
            <person name="Romagnoli C.L."/>
            <person name="Conceicao E.C."/>
            <person name="Machado E."/>
            <person name="Barreto L.B.P.F."/>
            <person name="Sharma A."/>
            <person name="Silva N.M."/>
            <person name="Marques L.E."/>
            <person name="Juliana M.A."/>
            <person name="Lourenco M.C.S."/>
            <person name="Digiampietri L.A."/>
            <person name="Suffys P.N."/>
            <person name="Viana-Niero C."/>
        </authorList>
    </citation>
    <scope>NUCLEOTIDE SEQUENCE [LARGE SCALE GENOMIC DNA]</scope>
    <source>
        <strain evidence="1 2">MYC098</strain>
    </source>
</reference>
<proteinExistence type="predicted"/>
<dbReference type="Proteomes" id="UP001299596">
    <property type="component" value="Unassembled WGS sequence"/>
</dbReference>
<sequence length="86" mass="9398">MGMQLLSRDSVTPIEDETVEVFSRPVGGSYWTLEAAVDISVDNLTEWLAKWLQDNNIDDRQWIAGNKWGGNDSAILTPGSTTTAAA</sequence>
<evidence type="ECO:0000313" key="2">
    <source>
        <dbReference type="Proteomes" id="UP001299596"/>
    </source>
</evidence>
<organism evidence="1 2">
    <name type="scientific">[Mycobacterium] crassicus</name>
    <dbReference type="NCBI Taxonomy" id="2872309"/>
    <lineage>
        <taxon>Bacteria</taxon>
        <taxon>Bacillati</taxon>
        <taxon>Actinomycetota</taxon>
        <taxon>Actinomycetes</taxon>
        <taxon>Mycobacteriales</taxon>
        <taxon>Mycobacteriaceae</taxon>
        <taxon>Mycolicibacter</taxon>
    </lineage>
</organism>
<comment type="caution">
    <text evidence="1">The sequence shown here is derived from an EMBL/GenBank/DDBJ whole genome shotgun (WGS) entry which is preliminary data.</text>
</comment>
<evidence type="ECO:0000313" key="1">
    <source>
        <dbReference type="EMBL" id="MEB3023429.1"/>
    </source>
</evidence>
<dbReference type="RefSeq" id="WP_329780427.1">
    <property type="nucleotide sequence ID" value="NZ_JAYJJR010000016.1"/>
</dbReference>